<evidence type="ECO:0000313" key="2">
    <source>
        <dbReference type="EMBL" id="MFC6883369.1"/>
    </source>
</evidence>
<dbReference type="Proteomes" id="UP001596380">
    <property type="component" value="Unassembled WGS sequence"/>
</dbReference>
<name>A0ABW2CNJ5_9ACTN</name>
<gene>
    <name evidence="2" type="ORF">ACFQKB_26670</name>
</gene>
<dbReference type="InterPro" id="IPR054738">
    <property type="entry name" value="Siphovirus-type_tail_C"/>
</dbReference>
<protein>
    <recommendedName>
        <fullName evidence="1">Siphovirus-type tail component C-terminal domain-containing protein</fullName>
    </recommendedName>
</protein>
<evidence type="ECO:0000259" key="1">
    <source>
        <dbReference type="Pfam" id="PF22768"/>
    </source>
</evidence>
<proteinExistence type="predicted"/>
<dbReference type="EMBL" id="JBHSXS010000019">
    <property type="protein sequence ID" value="MFC6883369.1"/>
    <property type="molecule type" value="Genomic_DNA"/>
</dbReference>
<evidence type="ECO:0000313" key="3">
    <source>
        <dbReference type="Proteomes" id="UP001596380"/>
    </source>
</evidence>
<reference evidence="3" key="1">
    <citation type="journal article" date="2019" name="Int. J. Syst. Evol. Microbiol.">
        <title>The Global Catalogue of Microorganisms (GCM) 10K type strain sequencing project: providing services to taxonomists for standard genome sequencing and annotation.</title>
        <authorList>
            <consortium name="The Broad Institute Genomics Platform"/>
            <consortium name="The Broad Institute Genome Sequencing Center for Infectious Disease"/>
            <person name="Wu L."/>
            <person name="Ma J."/>
        </authorList>
    </citation>
    <scope>NUCLEOTIDE SEQUENCE [LARGE SCALE GENOMIC DNA]</scope>
    <source>
        <strain evidence="3">JCM 3369</strain>
    </source>
</reference>
<dbReference type="Pfam" id="PF22768">
    <property type="entry name" value="SPP1_Dit"/>
    <property type="match status" value="1"/>
</dbReference>
<feature type="domain" description="Siphovirus-type tail component C-terminal" evidence="1">
    <location>
        <begin position="186"/>
        <end position="267"/>
    </location>
</feature>
<organism evidence="2 3">
    <name type="scientific">Actinomadura yumaensis</name>
    <dbReference type="NCBI Taxonomy" id="111807"/>
    <lineage>
        <taxon>Bacteria</taxon>
        <taxon>Bacillati</taxon>
        <taxon>Actinomycetota</taxon>
        <taxon>Actinomycetes</taxon>
        <taxon>Streptosporangiales</taxon>
        <taxon>Thermomonosporaceae</taxon>
        <taxon>Actinomadura</taxon>
    </lineage>
</organism>
<keyword evidence="3" id="KW-1185">Reference proteome</keyword>
<comment type="caution">
    <text evidence="2">The sequence shown here is derived from an EMBL/GenBank/DDBJ whole genome shotgun (WGS) entry which is preliminary data.</text>
</comment>
<sequence>MSGIPVASPVYTLGDWQGNVVDEYGCVWVVETEEGWSGGPPVAAVVEDREAGDGAWTAPGSFKARVITLSGQCLAPSQTAMVAAKDRFAAAGDPYDLQDLVVEELHLTRKAAVRLTDRPDPTDKGSRAFTWTMTLTAGDPRRYAVEPTIVTTGLPASTAGRTFPRTYPRSYPQVSGSPGRVTVVQEGTYQMCPAVITIRGPVIAPEVVHVQSGRRLGFGLTIGWDEELIIDLGAGTALLNGSTSRVGDMAPGAAWFLLAPGINSLRFRGRPGTVPAGMEPPPLASMEVVAYSAWV</sequence>
<dbReference type="RefSeq" id="WP_378050167.1">
    <property type="nucleotide sequence ID" value="NZ_JBHSXE010000002.1"/>
</dbReference>
<accession>A0ABW2CNJ5</accession>